<name>A0A4C1UIM6_EUMVA</name>
<gene>
    <name evidence="1" type="ORF">EVAR_95504_1</name>
</gene>
<comment type="caution">
    <text evidence="1">The sequence shown here is derived from an EMBL/GenBank/DDBJ whole genome shotgun (WGS) entry which is preliminary data.</text>
</comment>
<dbReference type="AlphaFoldDB" id="A0A4C1UIM6"/>
<evidence type="ECO:0000313" key="2">
    <source>
        <dbReference type="Proteomes" id="UP000299102"/>
    </source>
</evidence>
<keyword evidence="2" id="KW-1185">Reference proteome</keyword>
<organism evidence="1 2">
    <name type="scientific">Eumeta variegata</name>
    <name type="common">Bagworm moth</name>
    <name type="synonym">Eumeta japonica</name>
    <dbReference type="NCBI Taxonomy" id="151549"/>
    <lineage>
        <taxon>Eukaryota</taxon>
        <taxon>Metazoa</taxon>
        <taxon>Ecdysozoa</taxon>
        <taxon>Arthropoda</taxon>
        <taxon>Hexapoda</taxon>
        <taxon>Insecta</taxon>
        <taxon>Pterygota</taxon>
        <taxon>Neoptera</taxon>
        <taxon>Endopterygota</taxon>
        <taxon>Lepidoptera</taxon>
        <taxon>Glossata</taxon>
        <taxon>Ditrysia</taxon>
        <taxon>Tineoidea</taxon>
        <taxon>Psychidae</taxon>
        <taxon>Oiketicinae</taxon>
        <taxon>Eumeta</taxon>
    </lineage>
</organism>
<dbReference type="Proteomes" id="UP000299102">
    <property type="component" value="Unassembled WGS sequence"/>
</dbReference>
<accession>A0A4C1UIM6</accession>
<proteinExistence type="predicted"/>
<sequence length="94" mass="10881">MSQNTAVTWQFQLSESSGGPILPHQMSYSFLKGRQRTTERSDDASPWAAVITCFLELPYLFSALNVTYDSSFTCHSQNRRRERKKYYVPHHTCS</sequence>
<evidence type="ECO:0000313" key="1">
    <source>
        <dbReference type="EMBL" id="GBP26333.1"/>
    </source>
</evidence>
<protein>
    <submittedName>
        <fullName evidence="1">Uncharacterized protein</fullName>
    </submittedName>
</protein>
<reference evidence="1 2" key="1">
    <citation type="journal article" date="2019" name="Commun. Biol.">
        <title>The bagworm genome reveals a unique fibroin gene that provides high tensile strength.</title>
        <authorList>
            <person name="Kono N."/>
            <person name="Nakamura H."/>
            <person name="Ohtoshi R."/>
            <person name="Tomita M."/>
            <person name="Numata K."/>
            <person name="Arakawa K."/>
        </authorList>
    </citation>
    <scope>NUCLEOTIDE SEQUENCE [LARGE SCALE GENOMIC DNA]</scope>
</reference>
<dbReference type="EMBL" id="BGZK01000179">
    <property type="protein sequence ID" value="GBP26333.1"/>
    <property type="molecule type" value="Genomic_DNA"/>
</dbReference>